<dbReference type="CDD" id="cd06558">
    <property type="entry name" value="crotonase-like"/>
    <property type="match status" value="1"/>
</dbReference>
<evidence type="ECO:0000256" key="1">
    <source>
        <dbReference type="ARBA" id="ARBA00005254"/>
    </source>
</evidence>
<protein>
    <submittedName>
        <fullName evidence="3">Enoyl-CoA hydratase/isomerase family protein</fullName>
    </submittedName>
</protein>
<dbReference type="SUPFAM" id="SSF52096">
    <property type="entry name" value="ClpP/crotonase"/>
    <property type="match status" value="1"/>
</dbReference>
<name>A0ABX7B7V0_9PROT</name>
<sequence length="256" mass="27572">MSDELLAERRDDILHVTLNRPEKRNPLSRTLLEALRRCFEAHADDPTLRVAVLRGAGEKSFAAGGDLKDLGQLRSAEEAGEMADHAKAALDAVRRFPVPVVAALNGDALGGGAELAVACDFRVGARHARIGFVQGRLNIATAWGGGIDLLDLLGPAAGLRLLARSDLLDMESARAVGLVDAVAEADQPLDDAVASFVQPMLRQAPQVLRAFKALAVAHRTGASRSDMERLETRLFAGTWVHDDHWSAVERLNLGRR</sequence>
<dbReference type="InterPro" id="IPR029045">
    <property type="entry name" value="ClpP/crotonase-like_dom_sf"/>
</dbReference>
<dbReference type="Gene3D" id="3.90.226.10">
    <property type="entry name" value="2-enoyl-CoA Hydratase, Chain A, domain 1"/>
    <property type="match status" value="1"/>
</dbReference>
<dbReference type="InterPro" id="IPR001753">
    <property type="entry name" value="Enoyl-CoA_hydra/iso"/>
</dbReference>
<gene>
    <name evidence="3" type="ORF">IGS68_04095</name>
</gene>
<dbReference type="PANTHER" id="PTHR11941:SF54">
    <property type="entry name" value="ENOYL-COA HYDRATASE, MITOCHONDRIAL"/>
    <property type="match status" value="1"/>
</dbReference>
<dbReference type="PROSITE" id="PS00166">
    <property type="entry name" value="ENOYL_COA_HYDRATASE"/>
    <property type="match status" value="1"/>
</dbReference>
<accession>A0ABX7B7V0</accession>
<organism evidence="3 4">
    <name type="scientific">Skermanella cutis</name>
    <dbReference type="NCBI Taxonomy" id="2775420"/>
    <lineage>
        <taxon>Bacteria</taxon>
        <taxon>Pseudomonadati</taxon>
        <taxon>Pseudomonadota</taxon>
        <taxon>Alphaproteobacteria</taxon>
        <taxon>Rhodospirillales</taxon>
        <taxon>Azospirillaceae</taxon>
        <taxon>Skermanella</taxon>
    </lineage>
</organism>
<proteinExistence type="inferred from homology"/>
<evidence type="ECO:0000256" key="2">
    <source>
        <dbReference type="RuleBase" id="RU003707"/>
    </source>
</evidence>
<dbReference type="InterPro" id="IPR018376">
    <property type="entry name" value="Enoyl-CoA_hyd/isom_CS"/>
</dbReference>
<evidence type="ECO:0000313" key="3">
    <source>
        <dbReference type="EMBL" id="QQP90446.1"/>
    </source>
</evidence>
<evidence type="ECO:0000313" key="4">
    <source>
        <dbReference type="Proteomes" id="UP000595197"/>
    </source>
</evidence>
<dbReference type="Proteomes" id="UP000595197">
    <property type="component" value="Chromosome"/>
</dbReference>
<reference evidence="3" key="1">
    <citation type="submission" date="2021-02" db="EMBL/GenBank/DDBJ databases">
        <title>Skermanella TT6 skin isolate.</title>
        <authorList>
            <person name="Lee K."/>
            <person name="Ganzorig M."/>
        </authorList>
    </citation>
    <scope>NUCLEOTIDE SEQUENCE</scope>
    <source>
        <strain evidence="3">TT6</strain>
    </source>
</reference>
<dbReference type="EMBL" id="CP067420">
    <property type="protein sequence ID" value="QQP90446.1"/>
    <property type="molecule type" value="Genomic_DNA"/>
</dbReference>
<comment type="similarity">
    <text evidence="1 2">Belongs to the enoyl-CoA hydratase/isomerase family.</text>
</comment>
<dbReference type="Pfam" id="PF00378">
    <property type="entry name" value="ECH_1"/>
    <property type="match status" value="1"/>
</dbReference>
<dbReference type="RefSeq" id="WP_201077533.1">
    <property type="nucleotide sequence ID" value="NZ_CP067420.1"/>
</dbReference>
<keyword evidence="4" id="KW-1185">Reference proteome</keyword>
<dbReference type="PANTHER" id="PTHR11941">
    <property type="entry name" value="ENOYL-COA HYDRATASE-RELATED"/>
    <property type="match status" value="1"/>
</dbReference>